<dbReference type="Gene3D" id="3.90.180.10">
    <property type="entry name" value="Medium-chain alcohol dehydrogenases, catalytic domain"/>
    <property type="match status" value="1"/>
</dbReference>
<dbReference type="FunFam" id="3.40.50.720:FF:000022">
    <property type="entry name" value="Cinnamyl alcohol dehydrogenase"/>
    <property type="match status" value="1"/>
</dbReference>
<dbReference type="PANTHER" id="PTHR42683">
    <property type="entry name" value="ALDEHYDE REDUCTASE"/>
    <property type="match status" value="1"/>
</dbReference>
<dbReference type="InterPro" id="IPR047109">
    <property type="entry name" value="CAD-like"/>
</dbReference>
<evidence type="ECO:0000256" key="5">
    <source>
        <dbReference type="RuleBase" id="RU361277"/>
    </source>
</evidence>
<evidence type="ECO:0000256" key="3">
    <source>
        <dbReference type="ARBA" id="ARBA00022833"/>
    </source>
</evidence>
<keyword evidence="3 5" id="KW-0862">Zinc</keyword>
<evidence type="ECO:0000313" key="8">
    <source>
        <dbReference type="Proteomes" id="UP000092932"/>
    </source>
</evidence>
<dbReference type="GO" id="GO:0008270">
    <property type="term" value="F:zinc ion binding"/>
    <property type="evidence" value="ECO:0007669"/>
    <property type="project" value="InterPro"/>
</dbReference>
<dbReference type="PATRIC" id="fig|692370.5.peg.1423"/>
<dbReference type="Pfam" id="PF08240">
    <property type="entry name" value="ADH_N"/>
    <property type="match status" value="1"/>
</dbReference>
<name>A0A1B2ACZ3_9SPHN</name>
<accession>A0A1B2ACZ3</accession>
<evidence type="ECO:0000256" key="1">
    <source>
        <dbReference type="ARBA" id="ARBA00001947"/>
    </source>
</evidence>
<dbReference type="EC" id="1.1.1.2" evidence="7"/>
<dbReference type="InterPro" id="IPR013149">
    <property type="entry name" value="ADH-like_C"/>
</dbReference>
<dbReference type="SMART" id="SM00829">
    <property type="entry name" value="PKS_ER"/>
    <property type="match status" value="1"/>
</dbReference>
<comment type="similarity">
    <text evidence="5">Belongs to the zinc-containing alcohol dehydrogenase family.</text>
</comment>
<dbReference type="EMBL" id="CP016591">
    <property type="protein sequence ID" value="ANY19925.1"/>
    <property type="molecule type" value="Genomic_DNA"/>
</dbReference>
<comment type="cofactor">
    <cofactor evidence="1 5">
        <name>Zn(2+)</name>
        <dbReference type="ChEBI" id="CHEBI:29105"/>
    </cofactor>
</comment>
<dbReference type="Pfam" id="PF00107">
    <property type="entry name" value="ADH_zinc_N"/>
    <property type="match status" value="1"/>
</dbReference>
<dbReference type="PROSITE" id="PS00059">
    <property type="entry name" value="ADH_ZINC"/>
    <property type="match status" value="1"/>
</dbReference>
<gene>
    <name evidence="7" type="primary">adhC2</name>
    <name evidence="7" type="ORF">A6F68_01409</name>
</gene>
<dbReference type="RefSeq" id="WP_067677772.1">
    <property type="nucleotide sequence ID" value="NZ_CP016591.1"/>
</dbReference>
<dbReference type="InterPro" id="IPR020843">
    <property type="entry name" value="ER"/>
</dbReference>
<dbReference type="InterPro" id="IPR002328">
    <property type="entry name" value="ADH_Zn_CS"/>
</dbReference>
<keyword evidence="2 5" id="KW-0479">Metal-binding</keyword>
<dbReference type="SUPFAM" id="SSF51735">
    <property type="entry name" value="NAD(P)-binding Rossmann-fold domains"/>
    <property type="match status" value="1"/>
</dbReference>
<dbReference type="KEGG" id="ado:A6F68_01409"/>
<dbReference type="InterPro" id="IPR036291">
    <property type="entry name" value="NAD(P)-bd_dom_sf"/>
</dbReference>
<dbReference type="OrthoDB" id="9806940at2"/>
<dbReference type="InterPro" id="IPR011032">
    <property type="entry name" value="GroES-like_sf"/>
</dbReference>
<organism evidence="7 8">
    <name type="scientific">Tsuneonella dongtanensis</name>
    <dbReference type="NCBI Taxonomy" id="692370"/>
    <lineage>
        <taxon>Bacteria</taxon>
        <taxon>Pseudomonadati</taxon>
        <taxon>Pseudomonadota</taxon>
        <taxon>Alphaproteobacteria</taxon>
        <taxon>Sphingomonadales</taxon>
        <taxon>Erythrobacteraceae</taxon>
        <taxon>Tsuneonella</taxon>
    </lineage>
</organism>
<dbReference type="GO" id="GO:0008106">
    <property type="term" value="F:alcohol dehydrogenase (NADP+) activity"/>
    <property type="evidence" value="ECO:0007669"/>
    <property type="project" value="UniProtKB-EC"/>
</dbReference>
<sequence length="372" mass="39737">MDVLAYGTEKASATLKPVKFTRTPARAGEIEIEISHCGVCHSDLHQARDDWDNTVWPCVPGHEIVGTVTAVGDGVKKFKVGDRAGVGCMVNSCQECEQCKMGHEQYCTGPKSATLTYNGPKEPDGTNTYGGYSTGIVVREEFALTIPDKIETEKAGPILCAGITTYQPMKYFGLKKGQTLGVAGIGGLGHMAVQIGKALGAKVVALTTSPEKKQAIMALGADEVIDMSDEKALENAKASIDLIVDTIPYEHDINPYVALVAAKGQIAVVGNLIGFDKIDSGAMIMNHVGITGSLIGGIADTQEVLELCAKHDIRPEIEIIPMDGINDAFKRMQKEDVRFRHVIDMESLRGDAEAVDGAKELDPPERGAVVGR</sequence>
<evidence type="ECO:0000259" key="6">
    <source>
        <dbReference type="SMART" id="SM00829"/>
    </source>
</evidence>
<evidence type="ECO:0000313" key="7">
    <source>
        <dbReference type="EMBL" id="ANY19925.1"/>
    </source>
</evidence>
<keyword evidence="4 7" id="KW-0560">Oxidoreductase</keyword>
<feature type="domain" description="Enoyl reductase (ER)" evidence="6">
    <location>
        <begin position="10"/>
        <end position="343"/>
    </location>
</feature>
<keyword evidence="8" id="KW-1185">Reference proteome</keyword>
<dbReference type="CDD" id="cd05283">
    <property type="entry name" value="CAD1"/>
    <property type="match status" value="1"/>
</dbReference>
<protein>
    <submittedName>
        <fullName evidence="7">NADP-dependent alcohol dehydrogenase C 2</fullName>
        <ecNumber evidence="7">1.1.1.2</ecNumber>
    </submittedName>
</protein>
<dbReference type="AlphaFoldDB" id="A0A1B2ACZ3"/>
<evidence type="ECO:0000256" key="4">
    <source>
        <dbReference type="ARBA" id="ARBA00023002"/>
    </source>
</evidence>
<evidence type="ECO:0000256" key="2">
    <source>
        <dbReference type="ARBA" id="ARBA00022723"/>
    </source>
</evidence>
<proteinExistence type="inferred from homology"/>
<dbReference type="STRING" id="692370.A6F68_01409"/>
<dbReference type="SUPFAM" id="SSF50129">
    <property type="entry name" value="GroES-like"/>
    <property type="match status" value="1"/>
</dbReference>
<dbReference type="InterPro" id="IPR013154">
    <property type="entry name" value="ADH-like_N"/>
</dbReference>
<dbReference type="Proteomes" id="UP000092932">
    <property type="component" value="Chromosome"/>
</dbReference>
<reference evidence="7 8" key="1">
    <citation type="submission" date="2016-07" db="EMBL/GenBank/DDBJ databases">
        <title>Complete genome sequence of Altererythrobacter dongtanensis KCTC 22672, a type strain with esterase isolated from tidal flat.</title>
        <authorList>
            <person name="Cheng H."/>
            <person name="Wu Y.-H."/>
            <person name="Zhou P."/>
            <person name="Huo Y.-Y."/>
            <person name="Wang C.-S."/>
            <person name="Xu X.-W."/>
        </authorList>
    </citation>
    <scope>NUCLEOTIDE SEQUENCE [LARGE SCALE GENOMIC DNA]</scope>
    <source>
        <strain evidence="7 8">KCTC 22672</strain>
    </source>
</reference>
<dbReference type="Gene3D" id="3.40.50.720">
    <property type="entry name" value="NAD(P)-binding Rossmann-like Domain"/>
    <property type="match status" value="1"/>
</dbReference>